<dbReference type="InterPro" id="IPR051544">
    <property type="entry name" value="TPS_OM_transporter"/>
</dbReference>
<keyword evidence="2" id="KW-0812">Transmembrane</keyword>
<feature type="domain" description="Haemolysin activator HlyB C-terminal" evidence="5">
    <location>
        <begin position="184"/>
        <end position="501"/>
    </location>
</feature>
<comment type="caution">
    <text evidence="7">The sequence shown here is derived from an EMBL/GenBank/DDBJ whole genome shotgun (WGS) entry which is preliminary data.</text>
</comment>
<keyword evidence="1" id="KW-0472">Membrane</keyword>
<dbReference type="RefSeq" id="WP_266124946.1">
    <property type="nucleotide sequence ID" value="NZ_JAJHNU010000001.1"/>
</dbReference>
<evidence type="ECO:0000256" key="4">
    <source>
        <dbReference type="SAM" id="SignalP"/>
    </source>
</evidence>
<feature type="chain" id="PRO_5047099402" evidence="4">
    <location>
        <begin position="44"/>
        <end position="539"/>
    </location>
</feature>
<dbReference type="Gene3D" id="3.10.20.310">
    <property type="entry name" value="membrane protein fhac"/>
    <property type="match status" value="1"/>
</dbReference>
<keyword evidence="8" id="KW-1185">Reference proteome</keyword>
<sequence length="539" mass="59744">MQPFNCIKHYFLPPASLGSILEPRAVVASVLLTLSAWSAPAQAQQTVTINEYIVRGNTVLDQRLIEQAVYPHLGEGRTLDNIEQARDALQQAYQEAGYQSVYVDLPEQQVEHGIVILQVTEAKVGRLRVEGAQYNSPLAIRDAVPALAEGQVPDFEQAQSQLADLNRGSRQVMPLVREGALPGTLDVDLRVEDKMPWNGSVAFNNDYSADTTKTRAIVSLGHDNLWQLGHSASLTYFTAPERKGDASVISGSYTLPTSKHWDLQLSGYNSNSDIATIGGTNVLGKGHSYGARFTYSPDFQAPWFHSFSAGLDYKRFREELRFGGDSDQVPLTYIPLNLGYNGYRYSEGSQSSVAVDIVASPRSMFGIGSDDEEFDYKRYRADPSFALLKLNLSHTQSLPRDWQMYARLGGQLASGPLVSNEQFSAGGTGTVRGYLAAERSGDEGYNSSIELRTPSLSKWLGSNVNEWRFYAFADAARVRLLDPLPEQEHDFSLASIGLGTRMQVLNWLSANFDWAYPLKDGAYTERHKPRLHFSVRASF</sequence>
<evidence type="ECO:0000313" key="7">
    <source>
        <dbReference type="EMBL" id="MDN4121062.1"/>
    </source>
</evidence>
<feature type="signal peptide" evidence="4">
    <location>
        <begin position="1"/>
        <end position="43"/>
    </location>
</feature>
<accession>A0ABT8EIE2</accession>
<evidence type="ECO:0000259" key="5">
    <source>
        <dbReference type="Pfam" id="PF03865"/>
    </source>
</evidence>
<name>A0ABT8EIE2_9BURK</name>
<evidence type="ECO:0000256" key="2">
    <source>
        <dbReference type="ARBA" id="ARBA00022692"/>
    </source>
</evidence>
<dbReference type="PANTHER" id="PTHR34597">
    <property type="entry name" value="SLR1661 PROTEIN"/>
    <property type="match status" value="1"/>
</dbReference>
<keyword evidence="4" id="KW-0732">Signal</keyword>
<protein>
    <submittedName>
        <fullName evidence="7">BamA/TamA family outer membrane protein</fullName>
    </submittedName>
</protein>
<gene>
    <name evidence="7" type="ORF">LMS43_07155</name>
</gene>
<feature type="domain" description="Polypeptide-transport-associated ShlB-type" evidence="6">
    <location>
        <begin position="48"/>
        <end position="121"/>
    </location>
</feature>
<evidence type="ECO:0000256" key="3">
    <source>
        <dbReference type="ARBA" id="ARBA00023237"/>
    </source>
</evidence>
<dbReference type="Pfam" id="PF08479">
    <property type="entry name" value="POTRA_2"/>
    <property type="match status" value="1"/>
</dbReference>
<keyword evidence="3" id="KW-0998">Cell outer membrane</keyword>
<proteinExistence type="predicted"/>
<dbReference type="EMBL" id="JAJHNU010000001">
    <property type="protein sequence ID" value="MDN4121062.1"/>
    <property type="molecule type" value="Genomic_DNA"/>
</dbReference>
<evidence type="ECO:0000256" key="1">
    <source>
        <dbReference type="ARBA" id="ARBA00022452"/>
    </source>
</evidence>
<evidence type="ECO:0000313" key="8">
    <source>
        <dbReference type="Proteomes" id="UP001168613"/>
    </source>
</evidence>
<dbReference type="Proteomes" id="UP001168613">
    <property type="component" value="Unassembled WGS sequence"/>
</dbReference>
<organism evidence="7 8">
    <name type="scientific">Alcaligenes endophyticus</name>
    <dbReference type="NCBI Taxonomy" id="1929088"/>
    <lineage>
        <taxon>Bacteria</taxon>
        <taxon>Pseudomonadati</taxon>
        <taxon>Pseudomonadota</taxon>
        <taxon>Betaproteobacteria</taxon>
        <taxon>Burkholderiales</taxon>
        <taxon>Alcaligenaceae</taxon>
        <taxon>Alcaligenes</taxon>
    </lineage>
</organism>
<reference evidence="7" key="1">
    <citation type="submission" date="2021-11" db="EMBL/GenBank/DDBJ databases">
        <title>Draft genome sequence of Alcaligenes endophyticus type strain CCUG 75668T.</title>
        <authorList>
            <person name="Salva-Serra F."/>
            <person name="Duran R.E."/>
            <person name="Seeger M."/>
            <person name="Moore E.R.B."/>
            <person name="Jaen-Luchoro D."/>
        </authorList>
    </citation>
    <scope>NUCLEOTIDE SEQUENCE</scope>
    <source>
        <strain evidence="7">CCUG 75668</strain>
    </source>
</reference>
<dbReference type="InterPro" id="IPR013686">
    <property type="entry name" value="Polypept-transport_assoc_ShlB"/>
</dbReference>
<dbReference type="InterPro" id="IPR005565">
    <property type="entry name" value="Hemolysn_activator_HlyB_C"/>
</dbReference>
<dbReference type="Gene3D" id="2.40.160.50">
    <property type="entry name" value="membrane protein fhac: a member of the omp85/tpsb transporter family"/>
    <property type="match status" value="1"/>
</dbReference>
<evidence type="ECO:0000259" key="6">
    <source>
        <dbReference type="Pfam" id="PF08479"/>
    </source>
</evidence>
<dbReference type="PANTHER" id="PTHR34597:SF6">
    <property type="entry name" value="BLR6126 PROTEIN"/>
    <property type="match status" value="1"/>
</dbReference>
<keyword evidence="1" id="KW-1134">Transmembrane beta strand</keyword>
<dbReference type="Pfam" id="PF03865">
    <property type="entry name" value="ShlB"/>
    <property type="match status" value="1"/>
</dbReference>